<dbReference type="GO" id="GO:0005085">
    <property type="term" value="F:guanyl-nucleotide exchange factor activity"/>
    <property type="evidence" value="ECO:0007669"/>
    <property type="project" value="InterPro"/>
</dbReference>
<evidence type="ECO:0000313" key="5">
    <source>
        <dbReference type="WBParaSite" id="SMTH1_101040.1"/>
    </source>
</evidence>
<dbReference type="PANTHER" id="PTHR10663:SF376">
    <property type="entry name" value="PH AND SEC7 DOMAIN-CONTAINING PROTEIN"/>
    <property type="match status" value="1"/>
</dbReference>
<feature type="region of interest" description="Disordered" evidence="2">
    <location>
        <begin position="398"/>
        <end position="454"/>
    </location>
</feature>
<dbReference type="SUPFAM" id="SSF50729">
    <property type="entry name" value="PH domain-like"/>
    <property type="match status" value="2"/>
</dbReference>
<feature type="compositionally biased region" description="Polar residues" evidence="2">
    <location>
        <begin position="343"/>
        <end position="367"/>
    </location>
</feature>
<dbReference type="GO" id="GO:0032012">
    <property type="term" value="P:regulation of ARF protein signal transduction"/>
    <property type="evidence" value="ECO:0007669"/>
    <property type="project" value="InterPro"/>
</dbReference>
<dbReference type="CDD" id="cd00171">
    <property type="entry name" value="Sec7"/>
    <property type="match status" value="1"/>
</dbReference>
<evidence type="ECO:0000256" key="2">
    <source>
        <dbReference type="SAM" id="MobiDB-lite"/>
    </source>
</evidence>
<dbReference type="InterPro" id="IPR011993">
    <property type="entry name" value="PH-like_dom_sf"/>
</dbReference>
<feature type="compositionally biased region" description="Low complexity" evidence="2">
    <location>
        <begin position="1241"/>
        <end position="1258"/>
    </location>
</feature>
<organism evidence="4 5">
    <name type="scientific">Schistosoma mattheei</name>
    <dbReference type="NCBI Taxonomy" id="31246"/>
    <lineage>
        <taxon>Eukaryota</taxon>
        <taxon>Metazoa</taxon>
        <taxon>Spiralia</taxon>
        <taxon>Lophotrochozoa</taxon>
        <taxon>Platyhelminthes</taxon>
        <taxon>Trematoda</taxon>
        <taxon>Digenea</taxon>
        <taxon>Strigeidida</taxon>
        <taxon>Schistosomatoidea</taxon>
        <taxon>Schistosomatidae</taxon>
        <taxon>Schistosoma</taxon>
    </lineage>
</organism>
<dbReference type="Gene3D" id="1.10.1000.11">
    <property type="entry name" value="Arf Nucleotide-binding Site Opener,domain 2"/>
    <property type="match status" value="1"/>
</dbReference>
<protein>
    <recommendedName>
        <fullName evidence="3">SEC7 domain-containing protein</fullName>
    </recommendedName>
</protein>
<evidence type="ECO:0000259" key="3">
    <source>
        <dbReference type="PROSITE" id="PS50190"/>
    </source>
</evidence>
<name>A0AA85AQE6_9TREM</name>
<evidence type="ECO:0000256" key="1">
    <source>
        <dbReference type="SAM" id="Coils"/>
    </source>
</evidence>
<feature type="compositionally biased region" description="Polar residues" evidence="2">
    <location>
        <begin position="235"/>
        <end position="264"/>
    </location>
</feature>
<dbReference type="WBParaSite" id="SMTH1_101040.1">
    <property type="protein sequence ID" value="SMTH1_101040.1"/>
    <property type="gene ID" value="SMTH1_101040"/>
</dbReference>
<dbReference type="Proteomes" id="UP000050791">
    <property type="component" value="Unassembled WGS sequence"/>
</dbReference>
<accession>A0AA85AQE6</accession>
<dbReference type="InterPro" id="IPR041681">
    <property type="entry name" value="PH_9"/>
</dbReference>
<dbReference type="PROSITE" id="PS50190">
    <property type="entry name" value="SEC7"/>
    <property type="match status" value="1"/>
</dbReference>
<feature type="region of interest" description="Disordered" evidence="2">
    <location>
        <begin position="1241"/>
        <end position="1273"/>
    </location>
</feature>
<dbReference type="PANTHER" id="PTHR10663">
    <property type="entry name" value="GUANYL-NUCLEOTIDE EXCHANGE FACTOR"/>
    <property type="match status" value="1"/>
</dbReference>
<dbReference type="InterPro" id="IPR023394">
    <property type="entry name" value="Sec7_C_sf"/>
</dbReference>
<dbReference type="SUPFAM" id="SSF48425">
    <property type="entry name" value="Sec7 domain"/>
    <property type="match status" value="1"/>
</dbReference>
<feature type="domain" description="SEC7" evidence="3">
    <location>
        <begin position="413"/>
        <end position="609"/>
    </location>
</feature>
<feature type="compositionally biased region" description="Polar residues" evidence="2">
    <location>
        <begin position="1259"/>
        <end position="1273"/>
    </location>
</feature>
<dbReference type="SMART" id="SM00222">
    <property type="entry name" value="Sec7"/>
    <property type="match status" value="1"/>
</dbReference>
<feature type="region of interest" description="Disordered" evidence="2">
    <location>
        <begin position="230"/>
        <end position="265"/>
    </location>
</feature>
<feature type="region of interest" description="Disordered" evidence="2">
    <location>
        <begin position="338"/>
        <end position="377"/>
    </location>
</feature>
<feature type="region of interest" description="Disordered" evidence="2">
    <location>
        <begin position="188"/>
        <end position="213"/>
    </location>
</feature>
<sequence>METGSNCSYDNHHRQLFKKDSLKCFYSHPVTGKNDLPTTSITTNAISTVSHECSKFVITNETLSPLNSQNNCSSDLKFMDDSTSSSSSSICGLDSLACTVSGGGILSSESPSDLTVITLTSNNSNKSLSLSSSSSHTPATVATVIHDLDDYRNGCSHNGLPIGESLQNTHQSPRSCMSLNKTTSFFIPPKSNKPGGGGEQLKVTGPSSSSDVMLSANKTLSNLSNLKSRIPVPVSYNNNSNLESSQRLTMKPNSTGSQVNQASKNGPLISDLLLNKRSAHEQYNPSPVKSSENGHINDDDDDTNNNNNDNDDSLDHSDYSINKSVSIKTKCKTTHAYPPLPPLSSNRVDSHKCTTMSSKPTNHTMSTVAPPIPLSPVTTATTTTTTTHLMNSLGENIASCPIKSHPNETLQDTNGSVKNTENNLKDLLPTFSSDSSESEDSESTTESIYHQPPKAADRSAAFRLAKRLFHLDGFRITDVAKHLSKRNDFSQLVGEEFASFFDFTNQRLDVALRSFLNSFSLTGESQERERILLHFSRRFHACNPTSYSSEDTCHTLVCALMLLNTDLHSQGITKKMSCQDFVNNLTQMNCGDSFSKEDLKVLYNAIKQEPIRWPHSDANMMGFVNLYYPAPPNALGPPVVGAPVGGFLTAANFYAPNLPQTHFMFSPLQNTAYPPMIFPHVTTSQLNDNATITSNSLSSAISPLTTSQLSYSSPHTGMSPPFYWNPNNFTAPLYDDQSNSGVVSFMNSNQLNASVLPNLYTQSSSEQLQQQALQLTQANRKLNESSGLSPYLDLTAEINAKEYMRGLLARKWVMESYKKKTPVGRRSWKLYYARLRDLVLYLYKNVNIANNATHAEELHNLYYQQQQQHQYQQQNYLQQLFIQQQRQQHFLLLQQQQQQQYQHLQQQHQQYLLHKHQSPDDEEEEVDEVEEEEGESHGDDEGVGVNATCHSDGKNNSTVEPSSSSCMKDHSCVVTDTVENQSEIGNMNENGLSILSIGNDDDDNLDDSPTSKQLTTSIESQQSFNTSEYTVETVENSSKEHMNMNDDLATTNTLQISLTTIPQSSIVTSNNSTNTMTSSFSTFNPIFSTPYITTQHQQLSSIQPIPMNTTTTTPPSFVPPPIPPPETIIRLAHAYACRATDYVKKSNVFRLRTKEGGEFLFEVNDAKEVDIWIDRINFVAALLSAPSLASAVSSERNFHRPHLPATYTKLNMREQLEEHQRRLLELDQELTDLRSRLLATSVSSSGSSSNKNRKISSNAQSSSLDETVKSSLSNEDNISTLETVIATTPTSTTNVNNVNTDVLSTVADNLTNITTIITTTTATPSSSVTSQSQLNSIKSTETINTSASSTSIPFSSSSFMSVFSTGSLGRRRKGSSGSLNSNSNTTHGSDGSSGGLIISAKQRAEYEERIQFMESEIQRYKTYARLLETELFRLQQSSSVAALAASNPFVPYVGGGYPNAMCTNPTVGGPIQYSTINNAIRTNMNFPIIGTSPAPPPPPMYFVPTGYRDRNTSASTVATSRGTSVMTHLAVLGPQNPLNEEVVQTTTGSITSVSTTTITTSTNTTVTLSSNNSNSSDELNSIDNNIISPGVNITTSLAYPVQSQLFPINSTRYKTFISPYFTSQIPSINPYSPSVSGRFYQQQQQHQSRRLRYSSPLNNLYHHQQPQNVIINGTTSTTTNNNSNNGRFNGLVNGFQLTEEESFNDKLLITTNTSPSNNNLIMNTITDDMSSTCKIANDCSNNCNNNKLIQNSQSVCSTNGLFYEIV</sequence>
<feature type="compositionally biased region" description="Polar residues" evidence="2">
    <location>
        <begin position="281"/>
        <end position="294"/>
    </location>
</feature>
<dbReference type="Pfam" id="PF15410">
    <property type="entry name" value="PH_9"/>
    <property type="match status" value="2"/>
</dbReference>
<keyword evidence="1" id="KW-0175">Coiled coil</keyword>
<feature type="compositionally biased region" description="Acidic residues" evidence="2">
    <location>
        <begin position="920"/>
        <end position="934"/>
    </location>
</feature>
<evidence type="ECO:0000313" key="6">
    <source>
        <dbReference type="WBParaSite" id="SMTH1_101040.2"/>
    </source>
</evidence>
<proteinExistence type="predicted"/>
<reference evidence="5 6" key="1">
    <citation type="submission" date="2023-11" db="UniProtKB">
        <authorList>
            <consortium name="WormBaseParasite"/>
        </authorList>
    </citation>
    <scope>IDENTIFICATION</scope>
</reference>
<feature type="region of interest" description="Disordered" evidence="2">
    <location>
        <begin position="281"/>
        <end position="318"/>
    </location>
</feature>
<feature type="coiled-coil region" evidence="1">
    <location>
        <begin position="1403"/>
        <end position="1430"/>
    </location>
</feature>
<feature type="compositionally biased region" description="Polar residues" evidence="2">
    <location>
        <begin position="407"/>
        <end position="422"/>
    </location>
</feature>
<feature type="region of interest" description="Disordered" evidence="2">
    <location>
        <begin position="910"/>
        <end position="968"/>
    </location>
</feature>
<dbReference type="InterPro" id="IPR000904">
    <property type="entry name" value="Sec7_dom"/>
</dbReference>
<dbReference type="WBParaSite" id="SMTH1_101040.2">
    <property type="protein sequence ID" value="SMTH1_101040.2"/>
    <property type="gene ID" value="SMTH1_101040"/>
</dbReference>
<feature type="coiled-coil region" evidence="1">
    <location>
        <begin position="1209"/>
        <end position="1236"/>
    </location>
</feature>
<dbReference type="InterPro" id="IPR035999">
    <property type="entry name" value="Sec7_dom_sf"/>
</dbReference>
<dbReference type="Pfam" id="PF01369">
    <property type="entry name" value="Sec7"/>
    <property type="match status" value="1"/>
</dbReference>
<dbReference type="Gene3D" id="2.30.29.30">
    <property type="entry name" value="Pleckstrin-homology domain (PH domain)/Phosphotyrosine-binding domain (PTB)"/>
    <property type="match status" value="2"/>
</dbReference>
<feature type="compositionally biased region" description="Low complexity" evidence="2">
    <location>
        <begin position="1375"/>
        <end position="1395"/>
    </location>
</feature>
<feature type="region of interest" description="Disordered" evidence="2">
    <location>
        <begin position="1370"/>
        <end position="1395"/>
    </location>
</feature>
<evidence type="ECO:0000313" key="4">
    <source>
        <dbReference type="Proteomes" id="UP000050791"/>
    </source>
</evidence>
<feature type="compositionally biased region" description="Polar residues" evidence="2">
    <location>
        <begin position="954"/>
        <end position="966"/>
    </location>
</feature>